<keyword evidence="2" id="KW-1133">Transmembrane helix</keyword>
<dbReference type="Proteomes" id="UP000247233">
    <property type="component" value="Unassembled WGS sequence"/>
</dbReference>
<evidence type="ECO:0000256" key="2">
    <source>
        <dbReference type="SAM" id="Phobius"/>
    </source>
</evidence>
<keyword evidence="2" id="KW-0812">Transmembrane</keyword>
<keyword evidence="4" id="KW-1185">Reference proteome</keyword>
<comment type="caution">
    <text evidence="3">The sequence shown here is derived from an EMBL/GenBank/DDBJ whole genome shotgun (WGS) entry which is preliminary data.</text>
</comment>
<name>A0A317VBH8_9EURO</name>
<sequence length="232" mass="26162">MRIQQITPSFGQGFPLEWVDWHAGMSRIDAAKMGVHIFRWPGATVEMKRKDTGAYLARRMEEVGRRGRPRETDVQSQKGKMDEEHKSKRGGPARFSEFWRTPPGVTRNLIPSLPPCLSPTMYRVQSNRVAIVFLDGSGWVEVVVVVVVVVVLDTTALSRSTGGRRLEPMVMEKSHPLGSVELYYLESLIQRCVNIPIPTSEGPEGNGYRITRPGRRGERRESRARPSCTESD</sequence>
<gene>
    <name evidence="3" type="ORF">BO70DRAFT_138156</name>
</gene>
<dbReference type="EMBL" id="MSFL01000030">
    <property type="protein sequence ID" value="PWY70427.1"/>
    <property type="molecule type" value="Genomic_DNA"/>
</dbReference>
<evidence type="ECO:0000256" key="1">
    <source>
        <dbReference type="SAM" id="MobiDB-lite"/>
    </source>
</evidence>
<feature type="compositionally biased region" description="Basic and acidic residues" evidence="1">
    <location>
        <begin position="215"/>
        <end position="224"/>
    </location>
</feature>
<proteinExistence type="predicted"/>
<evidence type="ECO:0000313" key="3">
    <source>
        <dbReference type="EMBL" id="PWY70427.1"/>
    </source>
</evidence>
<dbReference type="GeneID" id="37060344"/>
<protein>
    <submittedName>
        <fullName evidence="3">Uncharacterized protein</fullName>
    </submittedName>
</protein>
<feature type="region of interest" description="Disordered" evidence="1">
    <location>
        <begin position="203"/>
        <end position="232"/>
    </location>
</feature>
<feature type="compositionally biased region" description="Basic and acidic residues" evidence="1">
    <location>
        <begin position="63"/>
        <end position="86"/>
    </location>
</feature>
<organism evidence="3 4">
    <name type="scientific">Aspergillus heteromorphus CBS 117.55</name>
    <dbReference type="NCBI Taxonomy" id="1448321"/>
    <lineage>
        <taxon>Eukaryota</taxon>
        <taxon>Fungi</taxon>
        <taxon>Dikarya</taxon>
        <taxon>Ascomycota</taxon>
        <taxon>Pezizomycotina</taxon>
        <taxon>Eurotiomycetes</taxon>
        <taxon>Eurotiomycetidae</taxon>
        <taxon>Eurotiales</taxon>
        <taxon>Aspergillaceae</taxon>
        <taxon>Aspergillus</taxon>
        <taxon>Aspergillus subgen. Circumdati</taxon>
    </lineage>
</organism>
<reference evidence="3 4" key="1">
    <citation type="submission" date="2016-12" db="EMBL/GenBank/DDBJ databases">
        <title>The genomes of Aspergillus section Nigri reveals drivers in fungal speciation.</title>
        <authorList>
            <consortium name="DOE Joint Genome Institute"/>
            <person name="Vesth T.C."/>
            <person name="Nybo J."/>
            <person name="Theobald S."/>
            <person name="Brandl J."/>
            <person name="Frisvad J.C."/>
            <person name="Nielsen K.F."/>
            <person name="Lyhne E.K."/>
            <person name="Kogle M.E."/>
            <person name="Kuo A."/>
            <person name="Riley R."/>
            <person name="Clum A."/>
            <person name="Nolan M."/>
            <person name="Lipzen A."/>
            <person name="Salamov A."/>
            <person name="Henrissat B."/>
            <person name="Wiebenga A."/>
            <person name="De Vries R.P."/>
            <person name="Grigoriev I.V."/>
            <person name="Mortensen U.H."/>
            <person name="Andersen M.R."/>
            <person name="Baker S.E."/>
        </authorList>
    </citation>
    <scope>NUCLEOTIDE SEQUENCE [LARGE SCALE GENOMIC DNA]</scope>
    <source>
        <strain evidence="3 4">CBS 117.55</strain>
    </source>
</reference>
<feature type="transmembrane region" description="Helical" evidence="2">
    <location>
        <begin position="129"/>
        <end position="152"/>
    </location>
</feature>
<dbReference type="VEuPathDB" id="FungiDB:BO70DRAFT_138156"/>
<dbReference type="RefSeq" id="XP_025395914.1">
    <property type="nucleotide sequence ID" value="XM_025538107.1"/>
</dbReference>
<feature type="region of interest" description="Disordered" evidence="1">
    <location>
        <begin position="63"/>
        <end position="97"/>
    </location>
</feature>
<evidence type="ECO:0000313" key="4">
    <source>
        <dbReference type="Proteomes" id="UP000247233"/>
    </source>
</evidence>
<accession>A0A317VBH8</accession>
<dbReference type="AlphaFoldDB" id="A0A317VBH8"/>
<keyword evidence="2" id="KW-0472">Membrane</keyword>